<dbReference type="KEGG" id="smaa:IT774_07640"/>
<evidence type="ECO:0000313" key="1">
    <source>
        <dbReference type="EMBL" id="QPG06967.1"/>
    </source>
</evidence>
<name>A0A7S9HEK0_9ALTE</name>
<sequence>MKPLPKLYTNSHYPLTLIYKDKDGVPIDITGYTAKLVIRRSLYTTPEIEKTATIGGLDGEITFTVEPADTVDILEADVDAAKYLMGAVMTDTAGKTLTILQSQIEVRRNIVQS</sequence>
<dbReference type="EMBL" id="CP064795">
    <property type="protein sequence ID" value="QPG06967.1"/>
    <property type="molecule type" value="Genomic_DNA"/>
</dbReference>
<protein>
    <submittedName>
        <fullName evidence="1">Uncharacterized protein</fullName>
    </submittedName>
</protein>
<organism evidence="1 2">
    <name type="scientific">Salinimonas marina</name>
    <dbReference type="NCBI Taxonomy" id="2785918"/>
    <lineage>
        <taxon>Bacteria</taxon>
        <taxon>Pseudomonadati</taxon>
        <taxon>Pseudomonadota</taxon>
        <taxon>Gammaproteobacteria</taxon>
        <taxon>Alteromonadales</taxon>
        <taxon>Alteromonadaceae</taxon>
        <taxon>Alteromonas/Salinimonas group</taxon>
        <taxon>Salinimonas</taxon>
    </lineage>
</organism>
<evidence type="ECO:0000313" key="2">
    <source>
        <dbReference type="Proteomes" id="UP000595095"/>
    </source>
</evidence>
<dbReference type="AlphaFoldDB" id="A0A7S9HEK0"/>
<dbReference type="Proteomes" id="UP000595095">
    <property type="component" value="Chromosome"/>
</dbReference>
<reference evidence="1 2" key="1">
    <citation type="submission" date="2020-11" db="EMBL/GenBank/DDBJ databases">
        <title>Complete genome sequence for Salinimonas sp. strain G2-b.</title>
        <authorList>
            <person name="Park S.-J."/>
        </authorList>
    </citation>
    <scope>NUCLEOTIDE SEQUENCE [LARGE SCALE GENOMIC DNA]</scope>
    <source>
        <strain evidence="1 2">G2-b</strain>
    </source>
</reference>
<dbReference type="RefSeq" id="WP_195812039.1">
    <property type="nucleotide sequence ID" value="NZ_CP064795.1"/>
</dbReference>
<keyword evidence="2" id="KW-1185">Reference proteome</keyword>
<accession>A0A7S9HEK0</accession>
<proteinExistence type="predicted"/>
<gene>
    <name evidence="1" type="ORF">IT774_07640</name>
</gene>